<dbReference type="AlphaFoldDB" id="A0A833R1Z0"/>
<keyword evidence="3" id="KW-1185">Reference proteome</keyword>
<dbReference type="Proteomes" id="UP000623129">
    <property type="component" value="Unassembled WGS sequence"/>
</dbReference>
<dbReference type="OrthoDB" id="552191at2759"/>
<sequence>MAKRPGVASKNSAATPLRKSSRFKTQNPNQSISSSHREPLSSHQSDLKSTPSSAKPKRSNSGKKIRIECKQTCAPSVSENVVEKDTVLGSDSARRRSSRLAKIGTIGTAQDGVCAPKKRDCMVTKLSGNVAKKDTVVGSDSARRSPRLAKISTTSAAQDGVCARKKRDCMVTKLEVEETCLQSVCDIASDKVAVSGSVNNLKRLPKPGKVCTASMVQRRSPRLASSDTTSNNLNFEITKKSTRSSKSNKHIRPACPPNVQNNSSQNNCIKEPSNNSLEGRRSHRLAVLSDKLESNCSEGEIDRDSQQFPPIIQKNASKKVAMLAAKPPLPPNQRRSKQIENQSDEITSKDIKSKYAEESDSDYKCEDTPVGKKRKRQESAETEAPVEFGNVELDGGLDGWTGEQEIALRNAFFLARPSPHFWKKVSKMVPGKNAQECFNRIHSNFATPPSIPCKTRLNKGSQMDSPLKKFNLLEPNSPKARKVSKQKKTRDARKTVRHLLKKQQLVDQVQDADYFSQFEGSPVNLPSDVKLPRDFSCEDRLNSDPEIKLKPGSSQNQPDLSPAVLKPVKNMELHEKYIDHLHCVDARRKACVRACGNKGKEIDLGTKAGELKDAKTALVSEAQDFIGCFKKLQGDPFGDCALSEEDDEFVL</sequence>
<feature type="compositionally biased region" description="Low complexity" evidence="1">
    <location>
        <begin position="257"/>
        <end position="268"/>
    </location>
</feature>
<feature type="compositionally biased region" description="Basic residues" evidence="1">
    <location>
        <begin position="55"/>
        <end position="64"/>
    </location>
</feature>
<dbReference type="InterPro" id="IPR009057">
    <property type="entry name" value="Homeodomain-like_sf"/>
</dbReference>
<dbReference type="CDD" id="cd00167">
    <property type="entry name" value="SANT"/>
    <property type="match status" value="1"/>
</dbReference>
<feature type="region of interest" description="Disordered" evidence="1">
    <location>
        <begin position="214"/>
        <end position="281"/>
    </location>
</feature>
<dbReference type="SUPFAM" id="SSF46689">
    <property type="entry name" value="Homeodomain-like"/>
    <property type="match status" value="1"/>
</dbReference>
<name>A0A833R1Z0_9POAL</name>
<protein>
    <recommendedName>
        <fullName evidence="4">Myb-like domain-containing protein</fullName>
    </recommendedName>
</protein>
<organism evidence="2 3">
    <name type="scientific">Carex littledalei</name>
    <dbReference type="NCBI Taxonomy" id="544730"/>
    <lineage>
        <taxon>Eukaryota</taxon>
        <taxon>Viridiplantae</taxon>
        <taxon>Streptophyta</taxon>
        <taxon>Embryophyta</taxon>
        <taxon>Tracheophyta</taxon>
        <taxon>Spermatophyta</taxon>
        <taxon>Magnoliopsida</taxon>
        <taxon>Liliopsida</taxon>
        <taxon>Poales</taxon>
        <taxon>Cyperaceae</taxon>
        <taxon>Cyperoideae</taxon>
        <taxon>Cariceae</taxon>
        <taxon>Carex</taxon>
        <taxon>Carex subgen. Euthyceras</taxon>
    </lineage>
</organism>
<feature type="compositionally biased region" description="Basic residues" evidence="1">
    <location>
        <begin position="479"/>
        <end position="493"/>
    </location>
</feature>
<comment type="caution">
    <text evidence="2">The sequence shown here is derived from an EMBL/GenBank/DDBJ whole genome shotgun (WGS) entry which is preliminary data.</text>
</comment>
<feature type="compositionally biased region" description="Polar residues" evidence="1">
    <location>
        <begin position="23"/>
        <end position="34"/>
    </location>
</feature>
<feature type="region of interest" description="Disordered" evidence="1">
    <location>
        <begin position="1"/>
        <end position="69"/>
    </location>
</feature>
<dbReference type="Gene3D" id="1.10.10.60">
    <property type="entry name" value="Homeodomain-like"/>
    <property type="match status" value="1"/>
</dbReference>
<reference evidence="2" key="1">
    <citation type="submission" date="2020-01" db="EMBL/GenBank/DDBJ databases">
        <title>Genome sequence of Kobresia littledalei, the first chromosome-level genome in the family Cyperaceae.</title>
        <authorList>
            <person name="Qu G."/>
        </authorList>
    </citation>
    <scope>NUCLEOTIDE SEQUENCE</scope>
    <source>
        <strain evidence="2">C.B.Clarke</strain>
        <tissue evidence="2">Leaf</tissue>
    </source>
</reference>
<evidence type="ECO:0000313" key="3">
    <source>
        <dbReference type="Proteomes" id="UP000623129"/>
    </source>
</evidence>
<feature type="compositionally biased region" description="Basic and acidic residues" evidence="1">
    <location>
        <begin position="346"/>
        <end position="370"/>
    </location>
</feature>
<proteinExistence type="predicted"/>
<dbReference type="EMBL" id="SWLB01000002">
    <property type="protein sequence ID" value="KAF3340925.1"/>
    <property type="molecule type" value="Genomic_DNA"/>
</dbReference>
<feature type="region of interest" description="Disordered" evidence="1">
    <location>
        <begin position="471"/>
        <end position="493"/>
    </location>
</feature>
<gene>
    <name evidence="2" type="ORF">FCM35_KLT09769</name>
</gene>
<feature type="region of interest" description="Disordered" evidence="1">
    <location>
        <begin position="542"/>
        <end position="562"/>
    </location>
</feature>
<feature type="region of interest" description="Disordered" evidence="1">
    <location>
        <begin position="326"/>
        <end position="384"/>
    </location>
</feature>
<evidence type="ECO:0000313" key="2">
    <source>
        <dbReference type="EMBL" id="KAF3340925.1"/>
    </source>
</evidence>
<accession>A0A833R1Z0</accession>
<evidence type="ECO:0008006" key="4">
    <source>
        <dbReference type="Google" id="ProtNLM"/>
    </source>
</evidence>
<evidence type="ECO:0000256" key="1">
    <source>
        <dbReference type="SAM" id="MobiDB-lite"/>
    </source>
</evidence>
<feature type="compositionally biased region" description="Polar residues" evidence="1">
    <location>
        <begin position="223"/>
        <end position="235"/>
    </location>
</feature>
<feature type="compositionally biased region" description="Basic residues" evidence="1">
    <location>
        <begin position="240"/>
        <end position="252"/>
    </location>
</feature>
<feature type="compositionally biased region" description="Polar residues" evidence="1">
    <location>
        <begin position="41"/>
        <end position="53"/>
    </location>
</feature>
<dbReference type="InterPro" id="IPR001005">
    <property type="entry name" value="SANT/Myb"/>
</dbReference>